<name>A0AAV7WVU9_PLEWA</name>
<dbReference type="EMBL" id="JANPWB010000001">
    <property type="protein sequence ID" value="KAJ1216195.1"/>
    <property type="molecule type" value="Genomic_DNA"/>
</dbReference>
<reference evidence="2" key="1">
    <citation type="journal article" date="2022" name="bioRxiv">
        <title>Sequencing and chromosome-scale assembly of the giantPleurodeles waltlgenome.</title>
        <authorList>
            <person name="Brown T."/>
            <person name="Elewa A."/>
            <person name="Iarovenko S."/>
            <person name="Subramanian E."/>
            <person name="Araus A.J."/>
            <person name="Petzold A."/>
            <person name="Susuki M."/>
            <person name="Suzuki K.-i.T."/>
            <person name="Hayashi T."/>
            <person name="Toyoda A."/>
            <person name="Oliveira C."/>
            <person name="Osipova E."/>
            <person name="Leigh N.D."/>
            <person name="Simon A."/>
            <person name="Yun M.H."/>
        </authorList>
    </citation>
    <scope>NUCLEOTIDE SEQUENCE</scope>
    <source>
        <strain evidence="2">20211129_DDA</strain>
        <tissue evidence="2">Liver</tissue>
    </source>
</reference>
<dbReference type="AlphaFoldDB" id="A0AAV7WVU9"/>
<sequence length="75" mass="7860">MLNNIPRSRKRDPTDAAARSGPDGDEDAVVAAVPYVQAHVIGAQPDMQLKTLNGQQGLIAERAHGGAARLRSSNG</sequence>
<evidence type="ECO:0000256" key="1">
    <source>
        <dbReference type="SAM" id="MobiDB-lite"/>
    </source>
</evidence>
<evidence type="ECO:0000313" key="2">
    <source>
        <dbReference type="EMBL" id="KAJ1216195.1"/>
    </source>
</evidence>
<comment type="caution">
    <text evidence="2">The sequence shown here is derived from an EMBL/GenBank/DDBJ whole genome shotgun (WGS) entry which is preliminary data.</text>
</comment>
<keyword evidence="3" id="KW-1185">Reference proteome</keyword>
<dbReference type="Proteomes" id="UP001066276">
    <property type="component" value="Chromosome 1_1"/>
</dbReference>
<gene>
    <name evidence="2" type="ORF">NDU88_003801</name>
</gene>
<proteinExistence type="predicted"/>
<feature type="region of interest" description="Disordered" evidence="1">
    <location>
        <begin position="1"/>
        <end position="27"/>
    </location>
</feature>
<organism evidence="2 3">
    <name type="scientific">Pleurodeles waltl</name>
    <name type="common">Iberian ribbed newt</name>
    <dbReference type="NCBI Taxonomy" id="8319"/>
    <lineage>
        <taxon>Eukaryota</taxon>
        <taxon>Metazoa</taxon>
        <taxon>Chordata</taxon>
        <taxon>Craniata</taxon>
        <taxon>Vertebrata</taxon>
        <taxon>Euteleostomi</taxon>
        <taxon>Amphibia</taxon>
        <taxon>Batrachia</taxon>
        <taxon>Caudata</taxon>
        <taxon>Salamandroidea</taxon>
        <taxon>Salamandridae</taxon>
        <taxon>Pleurodelinae</taxon>
        <taxon>Pleurodeles</taxon>
    </lineage>
</organism>
<accession>A0AAV7WVU9</accession>
<evidence type="ECO:0000313" key="3">
    <source>
        <dbReference type="Proteomes" id="UP001066276"/>
    </source>
</evidence>
<protein>
    <submittedName>
        <fullName evidence="2">Uncharacterized protein</fullName>
    </submittedName>
</protein>